<gene>
    <name evidence="2" type="ORF">SNR37_002557</name>
</gene>
<dbReference type="Pfam" id="PF13091">
    <property type="entry name" value="PLDc_2"/>
    <property type="match status" value="2"/>
</dbReference>
<proteinExistence type="predicted"/>
<organism evidence="2 3">
    <name type="scientific">Agarivorans aestuarii</name>
    <dbReference type="NCBI Taxonomy" id="1563703"/>
    <lineage>
        <taxon>Bacteria</taxon>
        <taxon>Pseudomonadati</taxon>
        <taxon>Pseudomonadota</taxon>
        <taxon>Gammaproteobacteria</taxon>
        <taxon>Alteromonadales</taxon>
        <taxon>Alteromonadaceae</taxon>
        <taxon>Agarivorans</taxon>
    </lineage>
</organism>
<dbReference type="PROSITE" id="PS50035">
    <property type="entry name" value="PLD"/>
    <property type="match status" value="2"/>
</dbReference>
<accession>A0ABU7G158</accession>
<dbReference type="SMART" id="SM00155">
    <property type="entry name" value="PLDc"/>
    <property type="match status" value="2"/>
</dbReference>
<evidence type="ECO:0000313" key="2">
    <source>
        <dbReference type="EMBL" id="MEE1673143.1"/>
    </source>
</evidence>
<dbReference type="RefSeq" id="WP_329774503.1">
    <property type="nucleotide sequence ID" value="NZ_JAYDYW010000004.1"/>
</dbReference>
<feature type="domain" description="PLD phosphodiesterase" evidence="1">
    <location>
        <begin position="405"/>
        <end position="432"/>
    </location>
</feature>
<dbReference type="PROSITE" id="PS51257">
    <property type="entry name" value="PROKAR_LIPOPROTEIN"/>
    <property type="match status" value="1"/>
</dbReference>
<sequence>MELPRPLPHLLLIFLVSQLLFACAQRPPEELIQQHKQASYTLKPNASSLNQFKVNQIAQYQPGKNGIAILSDGLSAFAARIALIEEAELSIDAQYYMIKEDMTGALFLGHLLLAADRGVRVRLLIDDINTSNYDDVLKALALHDNVEVRVFNPFYDRTFRATNMVGDFNRLNSRMHNKSLTIDGLITVVGGRNIGDEYFSAKDDLEFADIDAIALGPVVDEVNQAFDLYWNDIRSYPMEALNPKEVDIQAQHRRLEQQIFKHSVKSFIKAHRRYAKLIEDKSFRDFLYWCDGRLLVDHPNKDFGFTQNVATNLGEAMLDATQSILLSSPYFVPGEEGSEALIELSNKGIDVSVITNSLAATDVAAVHSGYKKYRKRLVEANVFVYEIKPDASQKQRLAFFGKGASRASLHSKMFVIDEEKLFIGSFNWDPRSINLNTEMGLLLTCPNLAERVFSGVHGELPYKSYLLEMNEQHNLEWLESVKGQEVKRYTSEPKASAWRKFQAWIVGLLPIEDQL</sequence>
<dbReference type="InterPro" id="IPR025202">
    <property type="entry name" value="PLD-like_dom"/>
</dbReference>
<dbReference type="InterPro" id="IPR001736">
    <property type="entry name" value="PLipase_D/transphosphatidylase"/>
</dbReference>
<keyword evidence="3" id="KW-1185">Reference proteome</keyword>
<dbReference type="Proteomes" id="UP001310248">
    <property type="component" value="Unassembled WGS sequence"/>
</dbReference>
<name>A0ABU7G158_9ALTE</name>
<dbReference type="CDD" id="cd09111">
    <property type="entry name" value="PLDc_ymdC_like_1"/>
    <property type="match status" value="1"/>
</dbReference>
<dbReference type="Gene3D" id="3.30.870.10">
    <property type="entry name" value="Endonuclease Chain A"/>
    <property type="match status" value="2"/>
</dbReference>
<dbReference type="PANTHER" id="PTHR21248">
    <property type="entry name" value="CARDIOLIPIN SYNTHASE"/>
    <property type="match status" value="1"/>
</dbReference>
<dbReference type="EMBL" id="JAYDYW010000004">
    <property type="protein sequence ID" value="MEE1673143.1"/>
    <property type="molecule type" value="Genomic_DNA"/>
</dbReference>
<evidence type="ECO:0000313" key="3">
    <source>
        <dbReference type="Proteomes" id="UP001310248"/>
    </source>
</evidence>
<feature type="domain" description="PLD phosphodiesterase" evidence="1">
    <location>
        <begin position="171"/>
        <end position="198"/>
    </location>
</feature>
<dbReference type="CDD" id="cd09113">
    <property type="entry name" value="PLDc_ymdC_like_2"/>
    <property type="match status" value="1"/>
</dbReference>
<comment type="caution">
    <text evidence="2">The sequence shown here is derived from an EMBL/GenBank/DDBJ whole genome shotgun (WGS) entry which is preliminary data.</text>
</comment>
<protein>
    <submittedName>
        <fullName evidence="2">Phospholipase D family protein</fullName>
    </submittedName>
</protein>
<reference evidence="2 3" key="2">
    <citation type="submission" date="2023-12" db="EMBL/GenBank/DDBJ databases">
        <authorList>
            <consortium name="Cladostephus spongiosus"/>
            <person name="Lorente B."/>
            <person name="Cabral C."/>
            <person name="Frias J."/>
            <person name="Faria J."/>
            <person name="Toubarro D."/>
        </authorList>
    </citation>
    <scope>NUCLEOTIDE SEQUENCE [LARGE SCALE GENOMIC DNA]</scope>
    <source>
        <strain evidence="2 3">ZMCS4</strain>
    </source>
</reference>
<evidence type="ECO:0000259" key="1">
    <source>
        <dbReference type="PROSITE" id="PS50035"/>
    </source>
</evidence>
<reference evidence="3" key="1">
    <citation type="submission" date="2023-07" db="EMBL/GenBank/DDBJ databases">
        <title>Draft genome sequence of Agarivorans aestuarii strain ZMCS4, a CAZymes producing bacteria isolated from the marine brown algae Clodostephus spongiosus.</title>
        <authorList>
            <person name="Lorente B."/>
            <person name="Cabral C."/>
            <person name="Frias J."/>
            <person name="Faria J."/>
            <person name="Toubarro D."/>
        </authorList>
    </citation>
    <scope>NUCLEOTIDE SEQUENCE [LARGE SCALE GENOMIC DNA]</scope>
    <source>
        <strain evidence="3">ZMCS4</strain>
    </source>
</reference>
<dbReference type="PANTHER" id="PTHR21248:SF12">
    <property type="entry name" value="CARDIOLIPIN SYNTHASE C"/>
    <property type="match status" value="1"/>
</dbReference>
<dbReference type="SUPFAM" id="SSF56024">
    <property type="entry name" value="Phospholipase D/nuclease"/>
    <property type="match status" value="2"/>
</dbReference>